<evidence type="ECO:0000259" key="1">
    <source>
        <dbReference type="PROSITE" id="PS50404"/>
    </source>
</evidence>
<dbReference type="PANTHER" id="PTHR44051:SF8">
    <property type="entry name" value="GLUTATHIONE S-TRANSFERASE GSTA"/>
    <property type="match status" value="1"/>
</dbReference>
<dbReference type="RefSeq" id="WP_097105417.1">
    <property type="nucleotide sequence ID" value="NZ_OCPC01000001.1"/>
</dbReference>
<sequence>MSGYTLYWRPGTGSMVVDAALRLIGVGFDQVRVDDTSERARAEFLALNPAGKVPVLACAAGSVIAESAAILLALDDLFPEARLLPPRGTPAHATAVQWLIFMATNIYPAALRYYYPDRHTAQPTLEACEAIRNQAGRDMSRDFAQLAARIKGPFLLGQTMTITDVYAAMLADWHDPAKDLPEISLLVNAVLQEPAVAAAWQHHGFGA</sequence>
<dbReference type="InterPro" id="IPR036282">
    <property type="entry name" value="Glutathione-S-Trfase_C_sf"/>
</dbReference>
<dbReference type="SUPFAM" id="SSF47616">
    <property type="entry name" value="GST C-terminal domain-like"/>
    <property type="match status" value="1"/>
</dbReference>
<dbReference type="Proteomes" id="UP000219465">
    <property type="component" value="Unassembled WGS sequence"/>
</dbReference>
<name>A0A286HYH4_9HYPH</name>
<dbReference type="Gene3D" id="1.20.1050.10">
    <property type="match status" value="1"/>
</dbReference>
<protein>
    <submittedName>
        <fullName evidence="2">Glutathione S-transferase</fullName>
    </submittedName>
</protein>
<gene>
    <name evidence="2" type="ORF">SAMN05877838_0906</name>
</gene>
<dbReference type="PROSITE" id="PS50404">
    <property type="entry name" value="GST_NTER"/>
    <property type="match status" value="1"/>
</dbReference>
<keyword evidence="3" id="KW-1185">Reference proteome</keyword>
<dbReference type="AlphaFoldDB" id="A0A286HYH4"/>
<dbReference type="Pfam" id="PF13409">
    <property type="entry name" value="GST_N_2"/>
    <property type="match status" value="1"/>
</dbReference>
<dbReference type="EMBL" id="OCPC01000001">
    <property type="protein sequence ID" value="SOE12875.1"/>
    <property type="molecule type" value="Genomic_DNA"/>
</dbReference>
<dbReference type="SUPFAM" id="SSF52833">
    <property type="entry name" value="Thioredoxin-like"/>
    <property type="match status" value="1"/>
</dbReference>
<organism evidence="2 3">
    <name type="scientific">Hoeflea halophila</name>
    <dbReference type="NCBI Taxonomy" id="714899"/>
    <lineage>
        <taxon>Bacteria</taxon>
        <taxon>Pseudomonadati</taxon>
        <taxon>Pseudomonadota</taxon>
        <taxon>Alphaproteobacteria</taxon>
        <taxon>Hyphomicrobiales</taxon>
        <taxon>Rhizobiaceae</taxon>
        <taxon>Hoeflea</taxon>
    </lineage>
</organism>
<proteinExistence type="predicted"/>
<dbReference type="Gene3D" id="3.40.30.10">
    <property type="entry name" value="Glutaredoxin"/>
    <property type="match status" value="1"/>
</dbReference>
<reference evidence="3" key="1">
    <citation type="submission" date="2017-08" db="EMBL/GenBank/DDBJ databases">
        <authorList>
            <person name="Varghese N."/>
            <person name="Submissions S."/>
        </authorList>
    </citation>
    <scope>NUCLEOTIDE SEQUENCE [LARGE SCALE GENOMIC DNA]</scope>
    <source>
        <strain evidence="3">KCTC 23107</strain>
    </source>
</reference>
<dbReference type="GO" id="GO:0016740">
    <property type="term" value="F:transferase activity"/>
    <property type="evidence" value="ECO:0007669"/>
    <property type="project" value="UniProtKB-KW"/>
</dbReference>
<dbReference type="OrthoDB" id="7583243at2"/>
<dbReference type="InterPro" id="IPR004045">
    <property type="entry name" value="Glutathione_S-Trfase_N"/>
</dbReference>
<dbReference type="CDD" id="cd03057">
    <property type="entry name" value="GST_N_Beta"/>
    <property type="match status" value="1"/>
</dbReference>
<evidence type="ECO:0000313" key="3">
    <source>
        <dbReference type="Proteomes" id="UP000219465"/>
    </source>
</evidence>
<accession>A0A286HYH4</accession>
<dbReference type="InterPro" id="IPR036249">
    <property type="entry name" value="Thioredoxin-like_sf"/>
</dbReference>
<dbReference type="SFLD" id="SFLDS00019">
    <property type="entry name" value="Glutathione_Transferase_(cytos"/>
    <property type="match status" value="1"/>
</dbReference>
<dbReference type="PANTHER" id="PTHR44051">
    <property type="entry name" value="GLUTATHIONE S-TRANSFERASE-RELATED"/>
    <property type="match status" value="1"/>
</dbReference>
<evidence type="ECO:0000313" key="2">
    <source>
        <dbReference type="EMBL" id="SOE12875.1"/>
    </source>
</evidence>
<dbReference type="InterPro" id="IPR040079">
    <property type="entry name" value="Glutathione_S-Trfase"/>
</dbReference>
<feature type="domain" description="GST N-terminal" evidence="1">
    <location>
        <begin position="1"/>
        <end position="82"/>
    </location>
</feature>
<keyword evidence="2" id="KW-0808">Transferase</keyword>